<gene>
    <name evidence="1" type="ORF">LCGC14_0421960</name>
</gene>
<sequence>MTSQRIVSREEAIIIVAEELELDPDRLFFFGALQSPGQYARIVTDGVAASRSKGFDADSRATAFINRALFSLTNNNPVDLSKQEVGEARRRAKARITFPE</sequence>
<evidence type="ECO:0000313" key="1">
    <source>
        <dbReference type="EMBL" id="KKN71286.1"/>
    </source>
</evidence>
<proteinExistence type="predicted"/>
<name>A0A0F9VCK7_9ZZZZ</name>
<dbReference type="AlphaFoldDB" id="A0A0F9VCK7"/>
<reference evidence="1" key="1">
    <citation type="journal article" date="2015" name="Nature">
        <title>Complex archaea that bridge the gap between prokaryotes and eukaryotes.</title>
        <authorList>
            <person name="Spang A."/>
            <person name="Saw J.H."/>
            <person name="Jorgensen S.L."/>
            <person name="Zaremba-Niedzwiedzka K."/>
            <person name="Martijn J."/>
            <person name="Lind A.E."/>
            <person name="van Eijk R."/>
            <person name="Schleper C."/>
            <person name="Guy L."/>
            <person name="Ettema T.J."/>
        </authorList>
    </citation>
    <scope>NUCLEOTIDE SEQUENCE</scope>
</reference>
<comment type="caution">
    <text evidence="1">The sequence shown here is derived from an EMBL/GenBank/DDBJ whole genome shotgun (WGS) entry which is preliminary data.</text>
</comment>
<protein>
    <submittedName>
        <fullName evidence="1">Uncharacterized protein</fullName>
    </submittedName>
</protein>
<accession>A0A0F9VCK7</accession>
<organism evidence="1">
    <name type="scientific">marine sediment metagenome</name>
    <dbReference type="NCBI Taxonomy" id="412755"/>
    <lineage>
        <taxon>unclassified sequences</taxon>
        <taxon>metagenomes</taxon>
        <taxon>ecological metagenomes</taxon>
    </lineage>
</organism>
<dbReference type="EMBL" id="LAZR01000386">
    <property type="protein sequence ID" value="KKN71286.1"/>
    <property type="molecule type" value="Genomic_DNA"/>
</dbReference>